<keyword evidence="2" id="KW-1185">Reference proteome</keyword>
<protein>
    <recommendedName>
        <fullName evidence="3">Nuclear transport factor 2 family protein</fullName>
    </recommendedName>
</protein>
<comment type="caution">
    <text evidence="1">The sequence shown here is derived from an EMBL/GenBank/DDBJ whole genome shotgun (WGS) entry which is preliminary data.</text>
</comment>
<proteinExistence type="predicted"/>
<dbReference type="Proteomes" id="UP000615760">
    <property type="component" value="Unassembled WGS sequence"/>
</dbReference>
<evidence type="ECO:0000313" key="2">
    <source>
        <dbReference type="Proteomes" id="UP000615760"/>
    </source>
</evidence>
<sequence length="152" mass="17698">MKRNSDYIITEMALDNYFERDQYRLLKNPDQSSVDCYYGGFNAGDVLLDYRFTYKGTGREEWKKDAFTEGDIKNKIVIIDNFKEVPIVRNAKEAKEYMSISRPLYSPDGKYAVVVINSFYNTIGGSATGYGYVFKKEKGKWKLYLEYVPYVS</sequence>
<gene>
    <name evidence="1" type="ORF">GCM10007424_27870</name>
</gene>
<organism evidence="1 2">
    <name type="scientific">Flavobacterium suaedae</name>
    <dbReference type="NCBI Taxonomy" id="1767027"/>
    <lineage>
        <taxon>Bacteria</taxon>
        <taxon>Pseudomonadati</taxon>
        <taxon>Bacteroidota</taxon>
        <taxon>Flavobacteriia</taxon>
        <taxon>Flavobacteriales</taxon>
        <taxon>Flavobacteriaceae</taxon>
        <taxon>Flavobacterium</taxon>
    </lineage>
</organism>
<dbReference type="EMBL" id="BMJE01000009">
    <property type="protein sequence ID" value="GGB86235.1"/>
    <property type="molecule type" value="Genomic_DNA"/>
</dbReference>
<evidence type="ECO:0000313" key="1">
    <source>
        <dbReference type="EMBL" id="GGB86235.1"/>
    </source>
</evidence>
<accession>A0ABQ1K4K7</accession>
<evidence type="ECO:0008006" key="3">
    <source>
        <dbReference type="Google" id="ProtNLM"/>
    </source>
</evidence>
<name>A0ABQ1K4K7_9FLAO</name>
<reference evidence="2" key="1">
    <citation type="journal article" date="2019" name="Int. J. Syst. Evol. Microbiol.">
        <title>The Global Catalogue of Microorganisms (GCM) 10K type strain sequencing project: providing services to taxonomists for standard genome sequencing and annotation.</title>
        <authorList>
            <consortium name="The Broad Institute Genomics Platform"/>
            <consortium name="The Broad Institute Genome Sequencing Center for Infectious Disease"/>
            <person name="Wu L."/>
            <person name="Ma J."/>
        </authorList>
    </citation>
    <scope>NUCLEOTIDE SEQUENCE [LARGE SCALE GENOMIC DNA]</scope>
    <source>
        <strain evidence="2">CGMCC 1.15461</strain>
    </source>
</reference>